<dbReference type="Pfam" id="PF01312">
    <property type="entry name" value="Bac_export_2"/>
    <property type="match status" value="1"/>
</dbReference>
<keyword evidence="5" id="KW-0812">Transmembrane</keyword>
<name>A0A7W4WFX8_9GAMM</name>
<dbReference type="AlphaFoldDB" id="A0A7W4WFX8"/>
<sequence length="368" mass="40633">MSQDKNSPSEKTEPASPFKLREAKKMGQVAKSVEVVSVVTLIGFLIILVGIGDTLIYKVLDSSGSMISSAGHLRLSKENLGAWAGNQLGSSISVLVPVLLMAVTFGVIGNIIQTGFIFSLRPLKPDFNRLNPVNGFKKIFSLKALFDLFKSFIKLAALGGFLYLLIISLVNRWVGLTNLNATSATSVFLESLTLVLALLIPVIAVIALLDLMFSQKSFLKQMRMTKQEVKDEIKRREGDPKIKQRRKELQQELRKRTNGLGSVPSADLIITNPTHIAVAIRYDRRTMAAPIVVAKGTDQIALTIREIARNHGIQIVHRSGLARYLYKSTKVQSYIPVDTYMPVARLLRDATQRQNSNRSGIKASSEQS</sequence>
<reference evidence="6 7" key="1">
    <citation type="submission" date="2020-08" db="EMBL/GenBank/DDBJ databases">
        <title>Genomic Encyclopedia of Type Strains, Phase III (KMG-III): the genomes of soil and plant-associated and newly described type strains.</title>
        <authorList>
            <person name="Whitman W."/>
        </authorList>
    </citation>
    <scope>NUCLEOTIDE SEQUENCE [LARGE SCALE GENOMIC DNA]</scope>
    <source>
        <strain evidence="6 7">CECT 8799</strain>
    </source>
</reference>
<evidence type="ECO:0000256" key="5">
    <source>
        <dbReference type="SAM" id="Phobius"/>
    </source>
</evidence>
<comment type="similarity">
    <text evidence="1">Belongs to the type III secretion exporter family.</text>
</comment>
<protein>
    <recommendedName>
        <fullName evidence="2">Flagellar biosynthetic protein FlhB</fullName>
    </recommendedName>
</protein>
<keyword evidence="3" id="KW-0653">Protein transport</keyword>
<evidence type="ECO:0000313" key="7">
    <source>
        <dbReference type="Proteomes" id="UP000535937"/>
    </source>
</evidence>
<feature type="transmembrane region" description="Helical" evidence="5">
    <location>
        <begin position="94"/>
        <end position="120"/>
    </location>
</feature>
<gene>
    <name evidence="6" type="ORF">FHS09_004339</name>
</gene>
<keyword evidence="6" id="KW-0282">Flagellum</keyword>
<evidence type="ECO:0000313" key="6">
    <source>
        <dbReference type="EMBL" id="MBB3063481.1"/>
    </source>
</evidence>
<dbReference type="RefSeq" id="WP_183463700.1">
    <property type="nucleotide sequence ID" value="NZ_JACHWZ010000032.1"/>
</dbReference>
<keyword evidence="3" id="KW-0813">Transport</keyword>
<dbReference type="Proteomes" id="UP000535937">
    <property type="component" value="Unassembled WGS sequence"/>
</dbReference>
<accession>A0A7W4WFX8</accession>
<comment type="function">
    <text evidence="4">Required for formation of the rod structure in the basal body of the flagellar apparatus. Together with FliI and FliH, may constitute the export apparatus of flagellin.</text>
</comment>
<dbReference type="PANTHER" id="PTHR30531:SF12">
    <property type="entry name" value="FLAGELLAR BIOSYNTHETIC PROTEIN FLHB"/>
    <property type="match status" value="1"/>
</dbReference>
<keyword evidence="7" id="KW-1185">Reference proteome</keyword>
<organism evidence="6 7">
    <name type="scientific">Microbulbifer rhizosphaerae</name>
    <dbReference type="NCBI Taxonomy" id="1562603"/>
    <lineage>
        <taxon>Bacteria</taxon>
        <taxon>Pseudomonadati</taxon>
        <taxon>Pseudomonadota</taxon>
        <taxon>Gammaproteobacteria</taxon>
        <taxon>Cellvibrionales</taxon>
        <taxon>Microbulbiferaceae</taxon>
        <taxon>Microbulbifer</taxon>
    </lineage>
</organism>
<keyword evidence="3" id="KW-1006">Bacterial flagellum protein export</keyword>
<dbReference type="Gene3D" id="6.10.250.2080">
    <property type="match status" value="1"/>
</dbReference>
<keyword evidence="5" id="KW-1133">Transmembrane helix</keyword>
<evidence type="ECO:0000256" key="3">
    <source>
        <dbReference type="ARBA" id="ARBA00023225"/>
    </source>
</evidence>
<dbReference type="PRINTS" id="PR00950">
    <property type="entry name" value="TYPE3IMSPROT"/>
</dbReference>
<proteinExistence type="inferred from homology"/>
<comment type="caution">
    <text evidence="6">The sequence shown here is derived from an EMBL/GenBank/DDBJ whole genome shotgun (WGS) entry which is preliminary data.</text>
</comment>
<keyword evidence="5" id="KW-0472">Membrane</keyword>
<feature type="transmembrane region" description="Helical" evidence="5">
    <location>
        <begin position="194"/>
        <end position="213"/>
    </location>
</feature>
<evidence type="ECO:0000256" key="2">
    <source>
        <dbReference type="ARBA" id="ARBA00021622"/>
    </source>
</evidence>
<feature type="transmembrane region" description="Helical" evidence="5">
    <location>
        <begin position="35"/>
        <end position="57"/>
    </location>
</feature>
<dbReference type="Gene3D" id="3.40.1690.10">
    <property type="entry name" value="secretion proteins EscU"/>
    <property type="match status" value="1"/>
</dbReference>
<keyword evidence="6" id="KW-0969">Cilium</keyword>
<dbReference type="InterPro" id="IPR029025">
    <property type="entry name" value="T3SS_substrate_exporter_C"/>
</dbReference>
<evidence type="ECO:0000256" key="4">
    <source>
        <dbReference type="ARBA" id="ARBA00025078"/>
    </source>
</evidence>
<dbReference type="GO" id="GO:0005886">
    <property type="term" value="C:plasma membrane"/>
    <property type="evidence" value="ECO:0007669"/>
    <property type="project" value="TreeGrafter"/>
</dbReference>
<dbReference type="GO" id="GO:0009306">
    <property type="term" value="P:protein secretion"/>
    <property type="evidence" value="ECO:0007669"/>
    <property type="project" value="InterPro"/>
</dbReference>
<keyword evidence="6" id="KW-0966">Cell projection</keyword>
<dbReference type="SUPFAM" id="SSF160544">
    <property type="entry name" value="EscU C-terminal domain-like"/>
    <property type="match status" value="1"/>
</dbReference>
<dbReference type="EMBL" id="JACHWZ010000032">
    <property type="protein sequence ID" value="MBB3063481.1"/>
    <property type="molecule type" value="Genomic_DNA"/>
</dbReference>
<dbReference type="InterPro" id="IPR006135">
    <property type="entry name" value="T3SS_substrate_exporter"/>
</dbReference>
<feature type="transmembrane region" description="Helical" evidence="5">
    <location>
        <begin position="152"/>
        <end position="174"/>
    </location>
</feature>
<evidence type="ECO:0000256" key="1">
    <source>
        <dbReference type="ARBA" id="ARBA00010690"/>
    </source>
</evidence>
<dbReference type="PANTHER" id="PTHR30531">
    <property type="entry name" value="FLAGELLAR BIOSYNTHETIC PROTEIN FLHB"/>
    <property type="match status" value="1"/>
</dbReference>